<dbReference type="Pfam" id="PF03737">
    <property type="entry name" value="RraA-like"/>
    <property type="match status" value="1"/>
</dbReference>
<evidence type="ECO:0000313" key="6">
    <source>
        <dbReference type="EMBL" id="SKB31405.1"/>
    </source>
</evidence>
<feature type="binding site" evidence="5">
    <location>
        <position position="124"/>
    </location>
    <ligand>
        <name>Mg(2+)</name>
        <dbReference type="ChEBI" id="CHEBI:18420"/>
    </ligand>
</feature>
<evidence type="ECO:0000256" key="1">
    <source>
        <dbReference type="ARBA" id="ARBA00001968"/>
    </source>
</evidence>
<dbReference type="PANTHER" id="PTHR33254">
    <property type="entry name" value="4-HYDROXY-4-METHYL-2-OXOGLUTARATE ALDOLASE 3-RELATED"/>
    <property type="match status" value="1"/>
</dbReference>
<dbReference type="OrthoDB" id="8717144at2"/>
<gene>
    <name evidence="6" type="ORF">SAMN06295920_101724</name>
</gene>
<dbReference type="GO" id="GO:0046872">
    <property type="term" value="F:metal ion binding"/>
    <property type="evidence" value="ECO:0007669"/>
    <property type="project" value="UniProtKB-KW"/>
</dbReference>
<keyword evidence="7" id="KW-1185">Reference proteome</keyword>
<dbReference type="Proteomes" id="UP000189818">
    <property type="component" value="Unassembled WGS sequence"/>
</dbReference>
<dbReference type="RefSeq" id="WP_079646639.1">
    <property type="nucleotide sequence ID" value="NZ_FUYM01000001.1"/>
</dbReference>
<dbReference type="EMBL" id="FUYM01000001">
    <property type="protein sequence ID" value="SKB31405.1"/>
    <property type="molecule type" value="Genomic_DNA"/>
</dbReference>
<name>A0A1T5A912_9SPHN</name>
<dbReference type="PANTHER" id="PTHR33254:SF4">
    <property type="entry name" value="4-HYDROXY-4-METHYL-2-OXOGLUTARATE ALDOLASE 3-RELATED"/>
    <property type="match status" value="1"/>
</dbReference>
<evidence type="ECO:0000256" key="5">
    <source>
        <dbReference type="PIRSR" id="PIRSR605493-1"/>
    </source>
</evidence>
<evidence type="ECO:0000256" key="2">
    <source>
        <dbReference type="ARBA" id="ARBA00016549"/>
    </source>
</evidence>
<dbReference type="Gene3D" id="3.50.30.40">
    <property type="entry name" value="Ribonuclease E inhibitor RraA/RraA-like"/>
    <property type="match status" value="1"/>
</dbReference>
<evidence type="ECO:0000256" key="4">
    <source>
        <dbReference type="ARBA" id="ARBA00030169"/>
    </source>
</evidence>
<reference evidence="7" key="1">
    <citation type="submission" date="2017-02" db="EMBL/GenBank/DDBJ databases">
        <authorList>
            <person name="Varghese N."/>
            <person name="Submissions S."/>
        </authorList>
    </citation>
    <scope>NUCLEOTIDE SEQUENCE [LARGE SCALE GENOMIC DNA]</scope>
    <source>
        <strain evidence="7">UM2</strain>
    </source>
</reference>
<keyword evidence="5" id="KW-0479">Metal-binding</keyword>
<proteinExistence type="predicted"/>
<dbReference type="CDD" id="cd16841">
    <property type="entry name" value="RraA_family"/>
    <property type="match status" value="1"/>
</dbReference>
<organism evidence="6 7">
    <name type="scientific">Rhizorhabdus histidinilytica</name>
    <dbReference type="NCBI Taxonomy" id="439228"/>
    <lineage>
        <taxon>Bacteria</taxon>
        <taxon>Pseudomonadati</taxon>
        <taxon>Pseudomonadota</taxon>
        <taxon>Alphaproteobacteria</taxon>
        <taxon>Sphingomonadales</taxon>
        <taxon>Sphingomonadaceae</taxon>
        <taxon>Rhizorhabdus</taxon>
    </lineage>
</organism>
<dbReference type="AlphaFoldDB" id="A0A1T5A912"/>
<comment type="cofactor">
    <cofactor evidence="5">
        <name>Mg(2+)</name>
        <dbReference type="ChEBI" id="CHEBI:18420"/>
    </cofactor>
</comment>
<comment type="cofactor">
    <cofactor evidence="1">
        <name>a divalent metal cation</name>
        <dbReference type="ChEBI" id="CHEBI:60240"/>
    </cofactor>
</comment>
<sequence length="234" mass="24907">MAMLPERRIYVVNPMPEQMRADQRAALLDLDTGTVGHHLEAGFMDGGMIPRIPGSRIVGTAVTVRITVPDSVMAHYALKFTRPGDVLLIDRGQDQRTCNWGGATIHAAAATGLEGVIVDGAVNDMEDAREAGLPIWARSISPVTTKYRGMGGEMNVPISCGGVAVAPGDAILADDNGVVVIPRDQLDEAIEGSLKWLAAERAFMERFRADPGLCYPDVTGATEIVEAALRAQSA</sequence>
<dbReference type="InterPro" id="IPR036704">
    <property type="entry name" value="RraA/RraA-like_sf"/>
</dbReference>
<evidence type="ECO:0000256" key="3">
    <source>
        <dbReference type="ARBA" id="ARBA00029596"/>
    </source>
</evidence>
<dbReference type="STRING" id="439228.SAMN06295920_101724"/>
<keyword evidence="5" id="KW-0460">Magnesium</keyword>
<evidence type="ECO:0000313" key="7">
    <source>
        <dbReference type="Proteomes" id="UP000189818"/>
    </source>
</evidence>
<dbReference type="InterPro" id="IPR005493">
    <property type="entry name" value="RraA/RraA-like"/>
</dbReference>
<dbReference type="SUPFAM" id="SSF89562">
    <property type="entry name" value="RraA-like"/>
    <property type="match status" value="1"/>
</dbReference>
<accession>A0A1T5A912</accession>
<protein>
    <recommendedName>
        <fullName evidence="2">Putative 4-hydroxy-4-methyl-2-oxoglutarate aldolase</fullName>
    </recommendedName>
    <alternativeName>
        <fullName evidence="3">Regulator of ribonuclease activity homolog</fullName>
    </alternativeName>
    <alternativeName>
        <fullName evidence="4">RraA-like protein</fullName>
    </alternativeName>
</protein>